<organism evidence="1 2">
    <name type="scientific">Larimichthys crocea</name>
    <name type="common">Large yellow croaker</name>
    <name type="synonym">Pseudosciaena crocea</name>
    <dbReference type="NCBI Taxonomy" id="215358"/>
    <lineage>
        <taxon>Eukaryota</taxon>
        <taxon>Metazoa</taxon>
        <taxon>Chordata</taxon>
        <taxon>Craniata</taxon>
        <taxon>Vertebrata</taxon>
        <taxon>Euteleostomi</taxon>
        <taxon>Actinopterygii</taxon>
        <taxon>Neopterygii</taxon>
        <taxon>Teleostei</taxon>
        <taxon>Neoteleostei</taxon>
        <taxon>Acanthomorphata</taxon>
        <taxon>Eupercaria</taxon>
        <taxon>Sciaenidae</taxon>
        <taxon>Larimichthys</taxon>
    </lineage>
</organism>
<keyword evidence="2" id="KW-1185">Reference proteome</keyword>
<accession>A0ACD3Q6K5</accession>
<sequence>VSNFRLIEEGLFSLRLGWTSPLGKLNGFKIFIPRSNRPGFTYEHLLPGDTSSHVIDSLEEDKKYIVSIYAVYPQGPSEPVSIVGKTLKLVQVQQFLVQNATTDTVQARWASVRGATGYRLTWESPVESSAVQTLKVSAVSTSAAVVSWNNVPGATGYRLAWGPTPEFAGRDRPRQLALNGSTTEYQLKNVAHDTEYVLTLYVLFGSVVGPGISATFKTSPLGYVSNFKVTSYTSTSIDVEWSPIVGATEYKLSWKTDLNPQSTYTITICAVYGNSEGPEISLSQLTAAVSDSGPIQAVREVKVSDIGVNSFTLSWRKTPGASGYRITWIPFLGGDEKSHVVSAASTTFTIHNLRESSAYKIQVSSMVGSREGSPVLVTARTLDLPKVNGFAALNTTDSSTVLNWTRVAGVSGYFLSWRHISVLETKTETLGPGFSSFKISDLLYGRTYIFTIRPLYGEVEGPISTVYQRILGPDPPVATVQSVPATVAPHITTASITNATITHTATRTTRHPIAVPPSKSITTKKPPVQPSVIEAAKAGATSPAVCRDNCFTKTRSKADIVVLVDESSSIGANNFIKMKDFIFRVATYFPTIGPQATQIAVVHYSDEPRIEFRLNEFKDRNSVLRALRNLRYVGGNTRTGKGISYVLQELFQESLGMRPDVAHVLVLITDGRAQDNVVPPSRIARALGVSVLAVGVYNADIEELNKIAAPTTYKNIFYSPTFDDFPSIEREFINSICSEELLSEFKLHDESAQLDTPTEDPEELDKPQGPCSSQCLKGPPGTDGIPGLPGRPGRTGPPGSAGQRGEPGYVIPGTDANFVPGRKGEPGSSGPQGPPGVSGVNGAPGLPGQPGPPGSPGISVKGDPGEPGAKGLRGKQGVKGDKGESGIDGIAGLPGPIGIDGIPGLPGQKGEKGEEGIGIQGIQGPRGEPGEKGNIGFTGPVGPKGDRGEQGIQGVIGPRGKKGFKGEQGDKGEQGEVGPVGPRGPTGLTGPLGLKGDEGPRGVPGDPAKGIIGPTGKKGARGSPGFGIPGQRGPKGENGERGNVGLSGKPGPKGHDGSKGDKGNFGLPGNPGEPGLRGKDGVLGSKGDPGIKGEQGPSGEPGDRGIRGPLGLPGRPGDPGEKGDTGKPGTGVDGKKGDKGEPGKPGPPGTQIVGENNALTRVIKGDQGEPGEPGLRGETGLPGPRGPDGKPGLPGTSLAGSGLDGLPGKPGMKGDQGQKGELGLKGDKGDQGRVGISGMPGLPGTPGRPGIDGKRGLPAKDGEIGPKGDDGEKGEKGDSGANGKDGSKGEPGPPGLPGKQVLVTSEGATVDEIRQAFPIPMGPPGATGSPGMKGDKGETGLKGDKGDAGAPGKSIQMKDIEVMFEAYGIRLPLLKTLIDRLLQEGIEELLHVLGTSKKIKENAEKHTSNVIAEYTSSVKFDLTSQPLTELDTIEDRDLHGQLPESLSVDLLNETVEGPTLWSVTTLNGEQELDRTETKLKGSREKEVVDGDSDGASSFRVNLTVVNSTFNYTMTQETVSGLPETVVETVLLSQEDSLKKSSGQKKKNKERVKTNEEDRHDEEEFHNGEEYSYEYEEELYPDDPSVSQERRNNRQVVLTTTEPPSQPMGDTEKDEESLPTPPVTTEEADKDIS</sequence>
<reference evidence="1" key="1">
    <citation type="submission" date="2018-11" db="EMBL/GenBank/DDBJ databases">
        <title>The sequence and de novo assembly of Larimichthys crocea genome using PacBio and Hi-C technologies.</title>
        <authorList>
            <person name="Xu P."/>
            <person name="Chen B."/>
            <person name="Zhou Z."/>
            <person name="Ke Q."/>
            <person name="Wu Y."/>
            <person name="Bai H."/>
            <person name="Pu F."/>
        </authorList>
    </citation>
    <scope>NUCLEOTIDE SEQUENCE</scope>
    <source>
        <tissue evidence="1">Muscle</tissue>
    </source>
</reference>
<evidence type="ECO:0000313" key="1">
    <source>
        <dbReference type="EMBL" id="TMS02808.1"/>
    </source>
</evidence>
<evidence type="ECO:0000313" key="2">
    <source>
        <dbReference type="Proteomes" id="UP000793456"/>
    </source>
</evidence>
<dbReference type="EMBL" id="CM011696">
    <property type="protein sequence ID" value="TMS02808.1"/>
    <property type="molecule type" value="Genomic_DNA"/>
</dbReference>
<protein>
    <submittedName>
        <fullName evidence="1">Uncharacterized protein</fullName>
    </submittedName>
</protein>
<name>A0ACD3Q6K5_LARCR</name>
<gene>
    <name evidence="1" type="ORF">E3U43_020788</name>
</gene>
<proteinExistence type="predicted"/>
<comment type="caution">
    <text evidence="1">The sequence shown here is derived from an EMBL/GenBank/DDBJ whole genome shotgun (WGS) entry which is preliminary data.</text>
</comment>
<feature type="non-terminal residue" evidence="1">
    <location>
        <position position="1"/>
    </location>
</feature>
<dbReference type="Proteomes" id="UP000793456">
    <property type="component" value="Chromosome XXIII"/>
</dbReference>